<dbReference type="Gene3D" id="1.10.555.10">
    <property type="entry name" value="Rho GTPase activation protein"/>
    <property type="match status" value="1"/>
</dbReference>
<dbReference type="InterPro" id="IPR002219">
    <property type="entry name" value="PKC_DAG/PE"/>
</dbReference>
<dbReference type="PANTHER" id="PTHR13251">
    <property type="entry name" value="EPILEPSY HOLOPROSENCEPHALY CANDIDATE 1/TMEM1"/>
    <property type="match status" value="1"/>
</dbReference>
<dbReference type="GO" id="GO:0005096">
    <property type="term" value="F:GTPase activator activity"/>
    <property type="evidence" value="ECO:0007669"/>
    <property type="project" value="UniProtKB-KW"/>
</dbReference>
<evidence type="ECO:0000256" key="1">
    <source>
        <dbReference type="ARBA" id="ARBA00004555"/>
    </source>
</evidence>
<evidence type="ECO:0000256" key="12">
    <source>
        <dbReference type="ARBA" id="ARBA00022842"/>
    </source>
</evidence>
<dbReference type="CDD" id="cd20821">
    <property type="entry name" value="C1_MgcRacGAP"/>
    <property type="match status" value="1"/>
</dbReference>
<dbReference type="HOGENOM" id="CLU_235644_0_0_1"/>
<evidence type="ECO:0000256" key="15">
    <source>
        <dbReference type="ARBA" id="ARBA00023134"/>
    </source>
</evidence>
<dbReference type="GO" id="GO:0006891">
    <property type="term" value="P:intra-Golgi vesicle-mediated transport"/>
    <property type="evidence" value="ECO:0007669"/>
    <property type="project" value="TreeGrafter"/>
</dbReference>
<feature type="compositionally biased region" description="Low complexity" evidence="23">
    <location>
        <begin position="1350"/>
        <end position="1363"/>
    </location>
</feature>
<dbReference type="GO" id="GO:0007165">
    <property type="term" value="P:signal transduction"/>
    <property type="evidence" value="ECO:0007669"/>
    <property type="project" value="InterPro"/>
</dbReference>
<protein>
    <submittedName>
        <fullName evidence="26">Uncharacterized protein</fullName>
    </submittedName>
</protein>
<dbReference type="PROSITE" id="PS51421">
    <property type="entry name" value="RAS"/>
    <property type="match status" value="1"/>
</dbReference>
<evidence type="ECO:0000256" key="5">
    <source>
        <dbReference type="ARBA" id="ARBA00022481"/>
    </source>
</evidence>
<sequence length="1909" mass="216751">MQSDKLYSCPERNANPLITYAGDRALFKTFEDEIVRDLPAAPVEWRRSYGRPPKTVSAKANFVELEMEKLIDDNELTSLIGQKFLHTFWTDCCDVEMYKSKLKDDVAAWLTQLKSKNTKDWVIVVVEGADSRKGSKPKILTRGSVVDKMKNDFCKKQTDRCVIVTKSDNNDSWHGFLQRLRHLLLQAYNRQLSRFEENMRSQRERRNELGWNFCDYFLLQEELAFVYEMLGIYDEALVQYDELDALFTQFVINSNLGDTREWLLTFSGPCLCWEGLSLSPDVGDEKRLLIEQGKATLLDLRNYLFSRQCSLLLLLGRPWELAQRFLTFTYSCINELQFLEVEMPVGAVACWVFLSSLEVLQTCEKFKDSNQEEAYFYFTASLWATARLKLQELGTLCGLMPGKKTSSEQLHHVVELVAGLGVDRNYGRTDTPLAKLKEALSSDDAFQKQYLELSELAIGTLKHIGRIRYARLIGRDLADFYRKLGVAHNSIGYLLDDLKTFQDERWALLSAQTLIQLADCYSATSDWNKYPFSLCKVRICLKRNTVLSLDEREKHFDRVEEKINQLPENVEKLRLNMCEMFEIVNASIVADEDAALTIGSTIRVKLTLNSRFPKPISCDALTIAINEKKTIQTPVKFHRTSEIKRRFVEPLKFTEELMYLEDKSLERVAIVASVANTALVRQASNNVLPFEGEVVKRDFEQCVRALDVVFQPGTNEITLEGKCAVYGRFVLTQLIVQIGNLELVLPQIDERLTYEILFEPITLTRGSGDGELIAGIPQQIELCFYSGTSSIAQGTKIRMKTSSGLLIKLVDSEDEATSKLEFEVGALQSFDSCNMKLSVFCHFGPQKDASTIHSEIKVTCPWAESVIQLQFVPPFITLHKLHTLHAKKFIQVTVHSLNVEGFELKNPSLKSDNTQIAAVSLNIPDNTYIVRANQIVCFLWELVTNLVDHPILDLEFAIDYSCSSCNLNENLKYKHKFILQEYKTLFIVNYKVEPRNSEFCRAGNMCNMSIKIVRNTPSGWSAIMYEVLADQTSWAVCGHTAAVVNMESSVQYNVSIDVMPLTSGFLPLPVVRLSKFIPADKLPEGKDLPKRIDTSGGFSRLEPFNQGQVYNASLKLVVIEMSANNRMSLVAQFDDLCRFTSVLTEHSDDEFLKFVRNQEECRKRWLEAEFELERMISLRNNEISEKNALETKLKHCRNMLSQEMEKRKKVEQERENVERQLSLIKEILLDANVVNDKTREKLAFLSETFIPNRRNENSTRNLRTIDESADSILSPSDFDITEDDLDVPRTKRSRAKRSFDDRKKRPIFTIADGSDSIVATTTLSVPHGGPITASSRIETLPPKTGRNFGTPTTPTPETLPRTPFNYDEPSDESLVWMETGLTPRPFVHPSLRQVKKNRLSMGNLCKRPHDFVSKTVIKPEKCVTCDKRIKFGKLALRCKDCRMTCHVDCKEQSPLPCTPVSGTPGAKGLVGCVIGDFAPKVAPLIPALILHCVMEVESRGLTETGLYRIPGSEREVKELKAKFLGGKGIPKLSKIDIHAICGCIKDFLRSVKEPLVTYNLWHDFVKAAENVNEATRLKVMKELVEKLPQTNRDTLAYLIMHLQLVAKSPDCKMPALNLARVFGPTLVGYSSPETEPAQMLHETKQQAQVIECLMRISQDYWAEFINVHIDGVDLNSQTPESRPGYSSVFRSLTPSSSSRKMLSHTPLGPSEREMPPKQRKIAIMGFRSVGKKDAELRASERKSRKSSLTIQFVEGQFVDSYDPTIENTFNKTLKIKGQEYVLKLVDTAGQDEYSLLSSSYSMDIHGYVLVYSINSQKSFEVVRIIYDKLLDMTGKVNVPIVLVANKTDLHMERVVSYDEGKQVADTWKAAFMEASAKQNQSVQEIFHTILNQIEKADGNIPEQSKCLVS</sequence>
<evidence type="ECO:0000259" key="25">
    <source>
        <dbReference type="PROSITE" id="PS50238"/>
    </source>
</evidence>
<proteinExistence type="inferred from homology"/>
<dbReference type="Proteomes" id="UP000014500">
    <property type="component" value="Unassembled WGS sequence"/>
</dbReference>
<feature type="coiled-coil region" evidence="22">
    <location>
        <begin position="1186"/>
        <end position="1227"/>
    </location>
</feature>
<dbReference type="CDD" id="cd04137">
    <property type="entry name" value="RheB"/>
    <property type="match status" value="1"/>
</dbReference>
<dbReference type="GO" id="GO:0005829">
    <property type="term" value="C:cytosol"/>
    <property type="evidence" value="ECO:0007669"/>
    <property type="project" value="GOC"/>
</dbReference>
<comment type="subcellular location">
    <subcellularLocation>
        <location evidence="19">Endoplasmic reticulum membrane</location>
        <topology evidence="19">Lipid-anchor</topology>
        <orientation evidence="19">Cytoplasmic side</orientation>
    </subcellularLocation>
    <subcellularLocation>
        <location evidence="1">Golgi apparatus</location>
    </subcellularLocation>
</comment>
<dbReference type="STRING" id="126957.T1J3P9"/>
<keyword evidence="22" id="KW-0175">Coiled coil</keyword>
<evidence type="ECO:0000256" key="14">
    <source>
        <dbReference type="ARBA" id="ARBA00023034"/>
    </source>
</evidence>
<keyword evidence="2" id="KW-0813">Transport</keyword>
<dbReference type="Pfam" id="PF12584">
    <property type="entry name" value="TRAPPC10"/>
    <property type="match status" value="1"/>
</dbReference>
<feature type="region of interest" description="Disordered" evidence="23">
    <location>
        <begin position="1676"/>
        <end position="1715"/>
    </location>
</feature>
<evidence type="ECO:0000256" key="19">
    <source>
        <dbReference type="ARBA" id="ARBA00037811"/>
    </source>
</evidence>
<evidence type="ECO:0000256" key="2">
    <source>
        <dbReference type="ARBA" id="ARBA00022448"/>
    </source>
</evidence>
<keyword evidence="11" id="KW-0862">Zinc</keyword>
<dbReference type="Pfam" id="PF00620">
    <property type="entry name" value="RhoGAP"/>
    <property type="match status" value="1"/>
</dbReference>
<evidence type="ECO:0000313" key="26">
    <source>
        <dbReference type="EnsemblMetazoa" id="SMAR008219-PA"/>
    </source>
</evidence>
<dbReference type="eggNOG" id="KOG0395">
    <property type="taxonomic scope" value="Eukaryota"/>
</dbReference>
<name>T1J3P9_STRMM</name>
<dbReference type="eggNOG" id="KOG1931">
    <property type="taxonomic scope" value="Eukaryota"/>
</dbReference>
<keyword evidence="17" id="KW-0449">Lipoprotein</keyword>
<evidence type="ECO:0000256" key="16">
    <source>
        <dbReference type="ARBA" id="ARBA00023136"/>
    </source>
</evidence>
<dbReference type="InterPro" id="IPR022233">
    <property type="entry name" value="TRAPPC10/Trs130_C"/>
</dbReference>
<evidence type="ECO:0000256" key="10">
    <source>
        <dbReference type="ARBA" id="ARBA00022801"/>
    </source>
</evidence>
<dbReference type="PROSITE" id="PS51420">
    <property type="entry name" value="RHO"/>
    <property type="match status" value="1"/>
</dbReference>
<keyword evidence="6" id="KW-0479">Metal-binding</keyword>
<dbReference type="InterPro" id="IPR056913">
    <property type="entry name" value="TRAPPC10/Trs130_N"/>
</dbReference>
<dbReference type="SMART" id="SM00174">
    <property type="entry name" value="RHO"/>
    <property type="match status" value="1"/>
</dbReference>
<dbReference type="SMART" id="SM00175">
    <property type="entry name" value="RAB"/>
    <property type="match status" value="1"/>
</dbReference>
<evidence type="ECO:0000256" key="9">
    <source>
        <dbReference type="ARBA" id="ARBA00022782"/>
    </source>
</evidence>
<keyword evidence="18" id="KW-0636">Prenylation</keyword>
<dbReference type="InterPro" id="IPR005225">
    <property type="entry name" value="Small_GTP-bd"/>
</dbReference>
<dbReference type="eggNOG" id="KOG3564">
    <property type="taxonomic scope" value="Eukaryota"/>
</dbReference>
<dbReference type="InterPro" id="IPR045126">
    <property type="entry name" value="TRAPPC10/Trs130"/>
</dbReference>
<dbReference type="PROSITE" id="PS51419">
    <property type="entry name" value="RAB"/>
    <property type="match status" value="1"/>
</dbReference>
<dbReference type="EMBL" id="JH431830">
    <property type="status" value="NOT_ANNOTATED_CDS"/>
    <property type="molecule type" value="Genomic_DNA"/>
</dbReference>
<dbReference type="InterPro" id="IPR027417">
    <property type="entry name" value="P-loop_NTPase"/>
</dbReference>
<evidence type="ECO:0000256" key="17">
    <source>
        <dbReference type="ARBA" id="ARBA00023288"/>
    </source>
</evidence>
<dbReference type="SMART" id="SM00324">
    <property type="entry name" value="RhoGAP"/>
    <property type="match status" value="1"/>
</dbReference>
<dbReference type="SMART" id="SM00109">
    <property type="entry name" value="C1"/>
    <property type="match status" value="1"/>
</dbReference>
<evidence type="ECO:0000256" key="3">
    <source>
        <dbReference type="ARBA" id="ARBA00022468"/>
    </source>
</evidence>
<evidence type="ECO:0000256" key="11">
    <source>
        <dbReference type="ARBA" id="ARBA00022833"/>
    </source>
</evidence>
<dbReference type="InterPro" id="IPR001806">
    <property type="entry name" value="Small_GTPase"/>
</dbReference>
<keyword evidence="9" id="KW-0221">Differentiation</keyword>
<dbReference type="Pfam" id="PF00071">
    <property type="entry name" value="Ras"/>
    <property type="match status" value="1"/>
</dbReference>
<dbReference type="NCBIfam" id="TIGR00231">
    <property type="entry name" value="small_GTP"/>
    <property type="match status" value="1"/>
</dbReference>
<organism evidence="26 27">
    <name type="scientific">Strigamia maritima</name>
    <name type="common">European centipede</name>
    <name type="synonym">Geophilus maritimus</name>
    <dbReference type="NCBI Taxonomy" id="126957"/>
    <lineage>
        <taxon>Eukaryota</taxon>
        <taxon>Metazoa</taxon>
        <taxon>Ecdysozoa</taxon>
        <taxon>Arthropoda</taxon>
        <taxon>Myriapoda</taxon>
        <taxon>Chilopoda</taxon>
        <taxon>Pleurostigmophora</taxon>
        <taxon>Geophilomorpha</taxon>
        <taxon>Linotaeniidae</taxon>
        <taxon>Strigamia</taxon>
    </lineage>
</organism>
<feature type="compositionally biased region" description="Polar residues" evidence="23">
    <location>
        <begin position="1688"/>
        <end position="1700"/>
    </location>
</feature>
<evidence type="ECO:0000256" key="23">
    <source>
        <dbReference type="SAM" id="MobiDB-lite"/>
    </source>
</evidence>
<feature type="domain" description="Rho-GAP" evidence="25">
    <location>
        <begin position="1479"/>
        <end position="1661"/>
    </location>
</feature>
<evidence type="ECO:0000256" key="13">
    <source>
        <dbReference type="ARBA" id="ARBA00022871"/>
    </source>
</evidence>
<comment type="catalytic activity">
    <reaction evidence="21">
        <text>GTP + H2O = GDP + phosphate + H(+)</text>
        <dbReference type="Rhea" id="RHEA:19669"/>
        <dbReference type="ChEBI" id="CHEBI:15377"/>
        <dbReference type="ChEBI" id="CHEBI:15378"/>
        <dbReference type="ChEBI" id="CHEBI:37565"/>
        <dbReference type="ChEBI" id="CHEBI:43474"/>
        <dbReference type="ChEBI" id="CHEBI:58189"/>
    </reaction>
    <physiologicalReaction direction="left-to-right" evidence="21">
        <dbReference type="Rhea" id="RHEA:19670"/>
    </physiologicalReaction>
</comment>
<evidence type="ECO:0000256" key="8">
    <source>
        <dbReference type="ARBA" id="ARBA00022771"/>
    </source>
</evidence>
<evidence type="ECO:0000256" key="21">
    <source>
        <dbReference type="ARBA" id="ARBA00049117"/>
    </source>
</evidence>
<keyword evidence="12" id="KW-0460">Magnesium</keyword>
<evidence type="ECO:0000256" key="18">
    <source>
        <dbReference type="ARBA" id="ARBA00023289"/>
    </source>
</evidence>
<dbReference type="Pfam" id="PF23036">
    <property type="entry name" value="TRAPPC10_1st"/>
    <property type="match status" value="1"/>
</dbReference>
<keyword evidence="15" id="KW-0342">GTP-binding</keyword>
<keyword evidence="8" id="KW-0863">Zinc-finger</keyword>
<keyword evidence="5" id="KW-0488">Methylation</keyword>
<evidence type="ECO:0000256" key="7">
    <source>
        <dbReference type="ARBA" id="ARBA00022741"/>
    </source>
</evidence>
<evidence type="ECO:0000256" key="20">
    <source>
        <dbReference type="ARBA" id="ARBA00037969"/>
    </source>
</evidence>
<dbReference type="GO" id="GO:0007283">
    <property type="term" value="P:spermatogenesis"/>
    <property type="evidence" value="ECO:0007669"/>
    <property type="project" value="UniProtKB-KW"/>
</dbReference>
<reference evidence="26" key="2">
    <citation type="submission" date="2015-02" db="UniProtKB">
        <authorList>
            <consortium name="EnsemblMetazoa"/>
        </authorList>
    </citation>
    <scope>IDENTIFICATION</scope>
</reference>
<evidence type="ECO:0000256" key="6">
    <source>
        <dbReference type="ARBA" id="ARBA00022723"/>
    </source>
</evidence>
<keyword evidence="4" id="KW-0217">Developmental protein</keyword>
<dbReference type="SMART" id="SM00173">
    <property type="entry name" value="RAS"/>
    <property type="match status" value="1"/>
</dbReference>
<dbReference type="PROSITE" id="PS00479">
    <property type="entry name" value="ZF_DAG_PE_1"/>
    <property type="match status" value="1"/>
</dbReference>
<dbReference type="GO" id="GO:0008270">
    <property type="term" value="F:zinc ion binding"/>
    <property type="evidence" value="ECO:0007669"/>
    <property type="project" value="UniProtKB-KW"/>
</dbReference>
<dbReference type="GO" id="GO:0034498">
    <property type="term" value="P:early endosome to Golgi transport"/>
    <property type="evidence" value="ECO:0007669"/>
    <property type="project" value="TreeGrafter"/>
</dbReference>
<keyword evidence="27" id="KW-1185">Reference proteome</keyword>
<keyword evidence="14" id="KW-0333">Golgi apparatus</keyword>
<dbReference type="GO" id="GO:0003924">
    <property type="term" value="F:GTPase activity"/>
    <property type="evidence" value="ECO:0007669"/>
    <property type="project" value="InterPro"/>
</dbReference>
<dbReference type="PRINTS" id="PR00449">
    <property type="entry name" value="RASTRNSFRMNG"/>
</dbReference>
<dbReference type="InterPro" id="IPR000198">
    <property type="entry name" value="RhoGAP_dom"/>
</dbReference>
<keyword evidence="13" id="KW-0744">Spermatogenesis</keyword>
<dbReference type="PROSITE" id="PS50238">
    <property type="entry name" value="RHOGAP"/>
    <property type="match status" value="1"/>
</dbReference>
<dbReference type="Pfam" id="PF00130">
    <property type="entry name" value="C1_1"/>
    <property type="match status" value="1"/>
</dbReference>
<dbReference type="SUPFAM" id="SSF52540">
    <property type="entry name" value="P-loop containing nucleoside triphosphate hydrolases"/>
    <property type="match status" value="1"/>
</dbReference>
<dbReference type="InterPro" id="IPR008936">
    <property type="entry name" value="Rho_GTPase_activation_prot"/>
</dbReference>
<dbReference type="GO" id="GO:0030154">
    <property type="term" value="P:cell differentiation"/>
    <property type="evidence" value="ECO:0007669"/>
    <property type="project" value="UniProtKB-KW"/>
</dbReference>
<dbReference type="FunFam" id="3.30.60.20:FF:000033">
    <property type="entry name" value="Rac GTPase-activating protein 1"/>
    <property type="match status" value="1"/>
</dbReference>
<dbReference type="Gene3D" id="3.40.50.300">
    <property type="entry name" value="P-loop containing nucleotide triphosphate hydrolases"/>
    <property type="match status" value="1"/>
</dbReference>
<dbReference type="PROSITE" id="PS50081">
    <property type="entry name" value="ZF_DAG_PE_2"/>
    <property type="match status" value="1"/>
</dbReference>
<dbReference type="Gene3D" id="3.30.60.20">
    <property type="match status" value="1"/>
</dbReference>
<dbReference type="InterPro" id="IPR056917">
    <property type="entry name" value="Ig_TRAPPC10"/>
</dbReference>
<dbReference type="GO" id="GO:0005525">
    <property type="term" value="F:GTP binding"/>
    <property type="evidence" value="ECO:0007669"/>
    <property type="project" value="UniProtKB-KW"/>
</dbReference>
<dbReference type="CDD" id="cd04382">
    <property type="entry name" value="RhoGAP_MgcRacGAP"/>
    <property type="match status" value="1"/>
</dbReference>
<evidence type="ECO:0000256" key="4">
    <source>
        <dbReference type="ARBA" id="ARBA00022473"/>
    </source>
</evidence>
<evidence type="ECO:0000259" key="24">
    <source>
        <dbReference type="PROSITE" id="PS50081"/>
    </source>
</evidence>
<accession>T1J3P9</accession>
<dbReference type="SUPFAM" id="SSF57889">
    <property type="entry name" value="Cysteine-rich domain"/>
    <property type="match status" value="1"/>
</dbReference>
<keyword evidence="10" id="KW-0378">Hydrolase</keyword>
<reference evidence="27" key="1">
    <citation type="submission" date="2011-05" db="EMBL/GenBank/DDBJ databases">
        <authorList>
            <person name="Richards S.R."/>
            <person name="Qu J."/>
            <person name="Jiang H."/>
            <person name="Jhangiani S.N."/>
            <person name="Agravi P."/>
            <person name="Goodspeed R."/>
            <person name="Gross S."/>
            <person name="Mandapat C."/>
            <person name="Jackson L."/>
            <person name="Mathew T."/>
            <person name="Pu L."/>
            <person name="Thornton R."/>
            <person name="Saada N."/>
            <person name="Wilczek-Boney K.B."/>
            <person name="Lee S."/>
            <person name="Kovar C."/>
            <person name="Wu Y."/>
            <person name="Scherer S.E."/>
            <person name="Worley K.C."/>
            <person name="Muzny D.M."/>
            <person name="Gibbs R."/>
        </authorList>
    </citation>
    <scope>NUCLEOTIDE SEQUENCE</scope>
    <source>
        <strain evidence="27">Brora</strain>
    </source>
</reference>
<dbReference type="InterPro" id="IPR046349">
    <property type="entry name" value="C1-like_sf"/>
</dbReference>
<dbReference type="PANTHER" id="PTHR13251:SF3">
    <property type="entry name" value="TRAFFICKING PROTEIN PARTICLE COMPLEX SUBUNIT 10"/>
    <property type="match status" value="1"/>
</dbReference>
<dbReference type="GO" id="GO:0005789">
    <property type="term" value="C:endoplasmic reticulum membrane"/>
    <property type="evidence" value="ECO:0007669"/>
    <property type="project" value="UniProtKB-SubCell"/>
</dbReference>
<keyword evidence="7" id="KW-0547">Nucleotide-binding</keyword>
<dbReference type="Pfam" id="PF23604">
    <property type="entry name" value="Ig_TRAPPC10"/>
    <property type="match status" value="1"/>
</dbReference>
<keyword evidence="3" id="KW-0343">GTPase activation</keyword>
<dbReference type="SUPFAM" id="SSF48350">
    <property type="entry name" value="GTPase activation domain, GAP"/>
    <property type="match status" value="1"/>
</dbReference>
<feature type="domain" description="Phorbol-ester/DAG-type" evidence="24">
    <location>
        <begin position="1408"/>
        <end position="1457"/>
    </location>
</feature>
<dbReference type="GO" id="GO:1990071">
    <property type="term" value="C:TRAPPII protein complex"/>
    <property type="evidence" value="ECO:0007669"/>
    <property type="project" value="InterPro"/>
</dbReference>
<evidence type="ECO:0000313" key="27">
    <source>
        <dbReference type="Proteomes" id="UP000014500"/>
    </source>
</evidence>
<keyword evidence="16" id="KW-0472">Membrane</keyword>
<feature type="region of interest" description="Disordered" evidence="23">
    <location>
        <begin position="1329"/>
        <end position="1363"/>
    </location>
</feature>
<dbReference type="EnsemblMetazoa" id="SMAR008219-RA">
    <property type="protein sequence ID" value="SMAR008219-PA"/>
    <property type="gene ID" value="SMAR008219"/>
</dbReference>
<comment type="similarity">
    <text evidence="20">Belongs to the small GTPase superfamily. Rheb family.</text>
</comment>
<dbReference type="PhylomeDB" id="T1J3P9"/>
<evidence type="ECO:0000256" key="22">
    <source>
        <dbReference type="SAM" id="Coils"/>
    </source>
</evidence>
<dbReference type="FunFam" id="3.40.50.300:FF:000273">
    <property type="entry name" value="GTP-binding protein Rheb homolog"/>
    <property type="match status" value="1"/>
</dbReference>